<keyword evidence="1" id="KW-1133">Transmembrane helix</keyword>
<name>A0A2Z3JIT5_9DEIO</name>
<accession>A0A2Z3JIT5</accession>
<gene>
    <name evidence="2" type="ORF">DKM44_00360</name>
</gene>
<sequence length="133" mass="14928">MLKISTADTVQAHFWRTFVPDIYLLVADLVLLVVIAALLYSSGRRLHYRDAPFLFPERWLLWASLSVAVHGALVAAAIWTLWLERLSALWWLALVLGAVPVATALRYALGVNASPRRVAERNKRRHKSSGLPS</sequence>
<dbReference type="AlphaFoldDB" id="A0A2Z3JIT5"/>
<organism evidence="2 3">
    <name type="scientific">Deinococcus irradiatisoli</name>
    <dbReference type="NCBI Taxonomy" id="2202254"/>
    <lineage>
        <taxon>Bacteria</taxon>
        <taxon>Thermotogati</taxon>
        <taxon>Deinococcota</taxon>
        <taxon>Deinococci</taxon>
        <taxon>Deinococcales</taxon>
        <taxon>Deinococcaceae</taxon>
        <taxon>Deinococcus</taxon>
    </lineage>
</organism>
<keyword evidence="1" id="KW-0472">Membrane</keyword>
<feature type="transmembrane region" description="Helical" evidence="1">
    <location>
        <begin position="22"/>
        <end position="40"/>
    </location>
</feature>
<evidence type="ECO:0000256" key="1">
    <source>
        <dbReference type="SAM" id="Phobius"/>
    </source>
</evidence>
<dbReference type="KEGG" id="dez:DKM44_00360"/>
<proteinExistence type="predicted"/>
<keyword evidence="3" id="KW-1185">Reference proteome</keyword>
<dbReference type="Proteomes" id="UP000245368">
    <property type="component" value="Chromosome"/>
</dbReference>
<feature type="transmembrane region" description="Helical" evidence="1">
    <location>
        <begin position="60"/>
        <end position="82"/>
    </location>
</feature>
<feature type="transmembrane region" description="Helical" evidence="1">
    <location>
        <begin position="88"/>
        <end position="109"/>
    </location>
</feature>
<reference evidence="2 3" key="1">
    <citation type="submission" date="2018-05" db="EMBL/GenBank/DDBJ databases">
        <title>Complete Genome Sequence of Deinococcus sp. strain 17bor-2.</title>
        <authorList>
            <person name="Srinivasan S."/>
        </authorList>
    </citation>
    <scope>NUCLEOTIDE SEQUENCE [LARGE SCALE GENOMIC DNA]</scope>
    <source>
        <strain evidence="2 3">17bor-2</strain>
    </source>
</reference>
<protein>
    <submittedName>
        <fullName evidence="2">Uncharacterized protein</fullName>
    </submittedName>
</protein>
<evidence type="ECO:0000313" key="3">
    <source>
        <dbReference type="Proteomes" id="UP000245368"/>
    </source>
</evidence>
<keyword evidence="1" id="KW-0812">Transmembrane</keyword>
<evidence type="ECO:0000313" key="2">
    <source>
        <dbReference type="EMBL" id="AWN21878.1"/>
    </source>
</evidence>
<dbReference type="EMBL" id="CP029494">
    <property type="protein sequence ID" value="AWN21878.1"/>
    <property type="molecule type" value="Genomic_DNA"/>
</dbReference>
<dbReference type="RefSeq" id="WP_109824468.1">
    <property type="nucleotide sequence ID" value="NZ_CP029494.1"/>
</dbReference>